<keyword evidence="4" id="KW-1185">Reference proteome</keyword>
<evidence type="ECO:0000313" key="3">
    <source>
        <dbReference type="EMBL" id="CAG8629202.1"/>
    </source>
</evidence>
<feature type="region of interest" description="Disordered" evidence="1">
    <location>
        <begin position="69"/>
        <end position="91"/>
    </location>
</feature>
<feature type="transmembrane region" description="Helical" evidence="2">
    <location>
        <begin position="17"/>
        <end position="34"/>
    </location>
</feature>
<comment type="caution">
    <text evidence="3">The sequence shown here is derived from an EMBL/GenBank/DDBJ whole genome shotgun (WGS) entry which is preliminary data.</text>
</comment>
<keyword evidence="2" id="KW-0812">Transmembrane</keyword>
<feature type="compositionally biased region" description="Basic residues" evidence="1">
    <location>
        <begin position="73"/>
        <end position="82"/>
    </location>
</feature>
<dbReference type="EMBL" id="CAJVPL010003258">
    <property type="protein sequence ID" value="CAG8629202.1"/>
    <property type="molecule type" value="Genomic_DNA"/>
</dbReference>
<accession>A0A9N9DAH9</accession>
<dbReference type="Proteomes" id="UP000789831">
    <property type="component" value="Unassembled WGS sequence"/>
</dbReference>
<protein>
    <submittedName>
        <fullName evidence="3">11026_t:CDS:1</fullName>
    </submittedName>
</protein>
<gene>
    <name evidence="3" type="ORF">AGERDE_LOCUS10443</name>
</gene>
<keyword evidence="2" id="KW-0472">Membrane</keyword>
<feature type="non-terminal residue" evidence="3">
    <location>
        <position position="1"/>
    </location>
</feature>
<reference evidence="3" key="1">
    <citation type="submission" date="2021-06" db="EMBL/GenBank/DDBJ databases">
        <authorList>
            <person name="Kallberg Y."/>
            <person name="Tangrot J."/>
            <person name="Rosling A."/>
        </authorList>
    </citation>
    <scope>NUCLEOTIDE SEQUENCE</scope>
    <source>
        <strain evidence="3">MT106</strain>
    </source>
</reference>
<proteinExistence type="predicted"/>
<name>A0A9N9DAH9_9GLOM</name>
<organism evidence="3 4">
    <name type="scientific">Ambispora gerdemannii</name>
    <dbReference type="NCBI Taxonomy" id="144530"/>
    <lineage>
        <taxon>Eukaryota</taxon>
        <taxon>Fungi</taxon>
        <taxon>Fungi incertae sedis</taxon>
        <taxon>Mucoromycota</taxon>
        <taxon>Glomeromycotina</taxon>
        <taxon>Glomeromycetes</taxon>
        <taxon>Archaeosporales</taxon>
        <taxon>Ambisporaceae</taxon>
        <taxon>Ambispora</taxon>
    </lineage>
</organism>
<dbReference type="AlphaFoldDB" id="A0A9N9DAH9"/>
<evidence type="ECO:0000256" key="2">
    <source>
        <dbReference type="SAM" id="Phobius"/>
    </source>
</evidence>
<evidence type="ECO:0000313" key="4">
    <source>
        <dbReference type="Proteomes" id="UP000789831"/>
    </source>
</evidence>
<evidence type="ECO:0000256" key="1">
    <source>
        <dbReference type="SAM" id="MobiDB-lite"/>
    </source>
</evidence>
<keyword evidence="2" id="KW-1133">Transmembrane helix</keyword>
<sequence length="91" mass="10160">QPVGVGSNDEPPGPDNGVAAEVVGLGTLLAALLFEGGTERRKKRRAIALSSYRTYYNIYQMKTLIYNDGRESAKRRKERGIRRSVQGRTDY</sequence>